<evidence type="ECO:0000313" key="3">
    <source>
        <dbReference type="Proteomes" id="UP000028091"/>
    </source>
</evidence>
<sequence>MYDYQSNASQVYGIIQKQTQQIMMLEKRLNELQQEMQMIKDKPTTNIERIDYQFDQLKIERLEGTLNIGLNPSDPNSVQNFEVGQTTTPGIGMMQQEMADQFFNQTRQLVDAFLNEEAPELLEELEQRYEGSLDESNKHHIIEDIRKQIDSRIKYYAGQLPHREDMTPLQRSEQIAEYVKHDVKRAIEHFLAHIPSETKGEENG</sequence>
<name>A0A081L8I2_9BACI</name>
<evidence type="ECO:0000313" key="2">
    <source>
        <dbReference type="EMBL" id="KEP25558.1"/>
    </source>
</evidence>
<proteinExistence type="predicted"/>
<organism evidence="2 3">
    <name type="scientific">Bacillus zhangzhouensis</name>
    <dbReference type="NCBI Taxonomy" id="1178540"/>
    <lineage>
        <taxon>Bacteria</taxon>
        <taxon>Bacillati</taxon>
        <taxon>Bacillota</taxon>
        <taxon>Bacilli</taxon>
        <taxon>Bacillales</taxon>
        <taxon>Bacillaceae</taxon>
        <taxon>Bacillus</taxon>
    </lineage>
</organism>
<dbReference type="Pfam" id="PF10737">
    <property type="entry name" value="GerPC"/>
    <property type="match status" value="1"/>
</dbReference>
<dbReference type="AlphaFoldDB" id="A0A081L8I2"/>
<protein>
    <submittedName>
        <fullName evidence="2">Spore gernimation protein GerPC</fullName>
    </submittedName>
</protein>
<dbReference type="Proteomes" id="UP000028091">
    <property type="component" value="Unassembled WGS sequence"/>
</dbReference>
<gene>
    <name evidence="2" type="ORF">BA70_08075</name>
</gene>
<accession>A0A081L8I2</accession>
<keyword evidence="1" id="KW-0175">Coiled coil</keyword>
<dbReference type="eggNOG" id="ENOG50335K6">
    <property type="taxonomic scope" value="Bacteria"/>
</dbReference>
<dbReference type="EMBL" id="JOTP01000020">
    <property type="protein sequence ID" value="KEP25558.1"/>
    <property type="molecule type" value="Genomic_DNA"/>
</dbReference>
<keyword evidence="3" id="KW-1185">Reference proteome</keyword>
<dbReference type="RefSeq" id="WP_034323587.1">
    <property type="nucleotide sequence ID" value="NZ_JAVIKA010000002.1"/>
</dbReference>
<feature type="coiled-coil region" evidence="1">
    <location>
        <begin position="15"/>
        <end position="42"/>
    </location>
</feature>
<reference evidence="2 3" key="1">
    <citation type="submission" date="2012-09" db="EMBL/GenBank/DDBJ databases">
        <title>Genome Sequence of Bacillus sp. DW5-4.</title>
        <authorList>
            <person name="Lai Q."/>
            <person name="Liu Y."/>
            <person name="Shao Z."/>
        </authorList>
    </citation>
    <scope>NUCLEOTIDE SEQUENCE [LARGE SCALE GENOMIC DNA]</scope>
    <source>
        <strain evidence="2 3">DW5-4</strain>
    </source>
</reference>
<dbReference type="InterPro" id="IPR019673">
    <property type="entry name" value="Spore_germination_GerPC"/>
</dbReference>
<dbReference type="OrthoDB" id="2991331at2"/>
<comment type="caution">
    <text evidence="2">The sequence shown here is derived from an EMBL/GenBank/DDBJ whole genome shotgun (WGS) entry which is preliminary data.</text>
</comment>
<evidence type="ECO:0000256" key="1">
    <source>
        <dbReference type="SAM" id="Coils"/>
    </source>
</evidence>